<dbReference type="GO" id="GO:0003700">
    <property type="term" value="F:DNA-binding transcription factor activity"/>
    <property type="evidence" value="ECO:0007669"/>
    <property type="project" value="TreeGrafter"/>
</dbReference>
<evidence type="ECO:0000313" key="7">
    <source>
        <dbReference type="Proteomes" id="UP000325415"/>
    </source>
</evidence>
<dbReference type="InterPro" id="IPR010982">
    <property type="entry name" value="Lambda_DNA-bd_dom_sf"/>
</dbReference>
<dbReference type="InterPro" id="IPR028082">
    <property type="entry name" value="Peripla_BP_I"/>
</dbReference>
<dbReference type="Pfam" id="PF00356">
    <property type="entry name" value="LacI"/>
    <property type="match status" value="1"/>
</dbReference>
<protein>
    <submittedName>
        <fullName evidence="6">LacI family transcriptional regulator</fullName>
    </submittedName>
</protein>
<dbReference type="CDD" id="cd06291">
    <property type="entry name" value="PBP1_Qymf-like"/>
    <property type="match status" value="1"/>
</dbReference>
<keyword evidence="1" id="KW-0678">Repressor</keyword>
<keyword evidence="3" id="KW-0238">DNA-binding</keyword>
<evidence type="ECO:0000256" key="3">
    <source>
        <dbReference type="ARBA" id="ARBA00023125"/>
    </source>
</evidence>
<dbReference type="AlphaFoldDB" id="A0A5N6S8A3"/>
<dbReference type="PANTHER" id="PTHR30146">
    <property type="entry name" value="LACI-RELATED TRANSCRIPTIONAL REPRESSOR"/>
    <property type="match status" value="1"/>
</dbReference>
<dbReference type="SMART" id="SM00354">
    <property type="entry name" value="HTH_LACI"/>
    <property type="match status" value="1"/>
</dbReference>
<evidence type="ECO:0000313" key="6">
    <source>
        <dbReference type="EMBL" id="KAE8126968.1"/>
    </source>
</evidence>
<comment type="caution">
    <text evidence="6">The sequence shown here is derived from an EMBL/GenBank/DDBJ whole genome shotgun (WGS) entry which is preliminary data.</text>
</comment>
<dbReference type="PROSITE" id="PS50932">
    <property type="entry name" value="HTH_LACI_2"/>
    <property type="match status" value="1"/>
</dbReference>
<dbReference type="GO" id="GO:0000976">
    <property type="term" value="F:transcription cis-regulatory region binding"/>
    <property type="evidence" value="ECO:0007669"/>
    <property type="project" value="TreeGrafter"/>
</dbReference>
<organism evidence="6 7">
    <name type="scientific">Bifidobacterium tibiigranuli</name>
    <dbReference type="NCBI Taxonomy" id="2172043"/>
    <lineage>
        <taxon>Bacteria</taxon>
        <taxon>Bacillati</taxon>
        <taxon>Actinomycetota</taxon>
        <taxon>Actinomycetes</taxon>
        <taxon>Bifidobacteriales</taxon>
        <taxon>Bifidobacteriaceae</taxon>
        <taxon>Bifidobacterium</taxon>
    </lineage>
</organism>
<sequence>MRNMAKPKLSDVAKRAGVSATTVSRVLNNRGYLSAATKQAVHQAIDELGYRPNEIARSLLGQRTYLIGLIVPTVANPFFGELAAAIEGALATSGYKMLLCNSQGQAEQERAYLDLLQANQVDGIITSAHNDLIDGYAHATLPIVAVDRQMGAHIPNVRSDNAMGGRIATELLINQGCRSIVLVTATDSPQNARAGAYRTALKAAGIASNVFEYGFDTPRQARQARLFDWLDCQSELDGLFATDDLTALLALEWAKRRSIEVPDALKIVGYDGTPMVTQSVPGLTTVVQPIDRIAERAVSVLLARIGATASVRPPDEIVLPVDMHRGWTA</sequence>
<evidence type="ECO:0000256" key="1">
    <source>
        <dbReference type="ARBA" id="ARBA00022491"/>
    </source>
</evidence>
<gene>
    <name evidence="6" type="ORF">DDE84_09925</name>
</gene>
<proteinExistence type="predicted"/>
<dbReference type="InterPro" id="IPR000843">
    <property type="entry name" value="HTH_LacI"/>
</dbReference>
<dbReference type="PRINTS" id="PR00036">
    <property type="entry name" value="HTHLACI"/>
</dbReference>
<dbReference type="SUPFAM" id="SSF53822">
    <property type="entry name" value="Periplasmic binding protein-like I"/>
    <property type="match status" value="1"/>
</dbReference>
<evidence type="ECO:0000259" key="5">
    <source>
        <dbReference type="PROSITE" id="PS50932"/>
    </source>
</evidence>
<dbReference type="EMBL" id="QDAG01000010">
    <property type="protein sequence ID" value="KAE8126968.1"/>
    <property type="molecule type" value="Genomic_DNA"/>
</dbReference>
<name>A0A5N6S8A3_9BIFI</name>
<dbReference type="InterPro" id="IPR046335">
    <property type="entry name" value="LacI/GalR-like_sensor"/>
</dbReference>
<dbReference type="PANTHER" id="PTHR30146:SF95">
    <property type="entry name" value="RIBOSE OPERON REPRESSOR"/>
    <property type="match status" value="1"/>
</dbReference>
<dbReference type="SUPFAM" id="SSF47413">
    <property type="entry name" value="lambda repressor-like DNA-binding domains"/>
    <property type="match status" value="1"/>
</dbReference>
<dbReference type="PROSITE" id="PS00356">
    <property type="entry name" value="HTH_LACI_1"/>
    <property type="match status" value="1"/>
</dbReference>
<dbReference type="OrthoDB" id="37081at2"/>
<evidence type="ECO:0000256" key="4">
    <source>
        <dbReference type="ARBA" id="ARBA00023163"/>
    </source>
</evidence>
<dbReference type="Proteomes" id="UP000325415">
    <property type="component" value="Unassembled WGS sequence"/>
</dbReference>
<dbReference type="CDD" id="cd01392">
    <property type="entry name" value="HTH_LacI"/>
    <property type="match status" value="1"/>
</dbReference>
<dbReference type="Gene3D" id="3.40.50.2300">
    <property type="match status" value="2"/>
</dbReference>
<dbReference type="Pfam" id="PF13377">
    <property type="entry name" value="Peripla_BP_3"/>
    <property type="match status" value="1"/>
</dbReference>
<feature type="domain" description="HTH lacI-type" evidence="5">
    <location>
        <begin position="7"/>
        <end position="61"/>
    </location>
</feature>
<keyword evidence="2" id="KW-0805">Transcription regulation</keyword>
<dbReference type="Gene3D" id="1.10.260.40">
    <property type="entry name" value="lambda repressor-like DNA-binding domains"/>
    <property type="match status" value="1"/>
</dbReference>
<accession>A0A5N6S8A3</accession>
<keyword evidence="4" id="KW-0804">Transcription</keyword>
<reference evidence="6 7" key="1">
    <citation type="submission" date="2018-04" db="EMBL/GenBank/DDBJ databases">
        <authorList>
            <person name="Eckel V.P."/>
            <person name="Vogel R.F."/>
        </authorList>
    </citation>
    <scope>NUCLEOTIDE SEQUENCE [LARGE SCALE GENOMIC DNA]</scope>
    <source>
        <strain evidence="7">TMW 2.1764</strain>
    </source>
</reference>
<evidence type="ECO:0000256" key="2">
    <source>
        <dbReference type="ARBA" id="ARBA00023015"/>
    </source>
</evidence>
<keyword evidence="7" id="KW-1185">Reference proteome</keyword>